<proteinExistence type="inferred from homology"/>
<evidence type="ECO:0000256" key="4">
    <source>
        <dbReference type="ARBA" id="ARBA00023033"/>
    </source>
</evidence>
<evidence type="ECO:0000256" key="2">
    <source>
        <dbReference type="ARBA" id="ARBA00022723"/>
    </source>
</evidence>
<keyword evidence="2" id="KW-0479">Metal-binding</keyword>
<dbReference type="PRINTS" id="PR00463">
    <property type="entry name" value="EP450I"/>
</dbReference>
<keyword evidence="5" id="KW-1185">Reference proteome</keyword>
<dbReference type="Pfam" id="PF00067">
    <property type="entry name" value="p450"/>
    <property type="match status" value="1"/>
</dbReference>
<dbReference type="SUPFAM" id="SSF48264">
    <property type="entry name" value="Cytochrome P450"/>
    <property type="match status" value="1"/>
</dbReference>
<dbReference type="InterPro" id="IPR050182">
    <property type="entry name" value="Cytochrome_P450_fam2"/>
</dbReference>
<dbReference type="InterPro" id="IPR001128">
    <property type="entry name" value="Cyt_P450"/>
</dbReference>
<organism evidence="5 6">
    <name type="scientific">Limulus polyphemus</name>
    <name type="common">Atlantic horseshoe crab</name>
    <dbReference type="NCBI Taxonomy" id="6850"/>
    <lineage>
        <taxon>Eukaryota</taxon>
        <taxon>Metazoa</taxon>
        <taxon>Ecdysozoa</taxon>
        <taxon>Arthropoda</taxon>
        <taxon>Chelicerata</taxon>
        <taxon>Merostomata</taxon>
        <taxon>Xiphosura</taxon>
        <taxon>Limulidae</taxon>
        <taxon>Limulus</taxon>
    </lineage>
</organism>
<protein>
    <submittedName>
        <fullName evidence="6">Cytochrome P450 2U1-like</fullName>
    </submittedName>
</protein>
<keyword evidence="3" id="KW-0408">Iron</keyword>
<evidence type="ECO:0000313" key="6">
    <source>
        <dbReference type="RefSeq" id="XP_013791750.2"/>
    </source>
</evidence>
<evidence type="ECO:0000256" key="3">
    <source>
        <dbReference type="ARBA" id="ARBA00023004"/>
    </source>
</evidence>
<dbReference type="GeneID" id="106475619"/>
<keyword evidence="4" id="KW-0503">Monooxygenase</keyword>
<dbReference type="Proteomes" id="UP000694941">
    <property type="component" value="Unplaced"/>
</dbReference>
<dbReference type="InterPro" id="IPR036396">
    <property type="entry name" value="Cyt_P450_sf"/>
</dbReference>
<reference evidence="6" key="1">
    <citation type="submission" date="2025-08" db="UniProtKB">
        <authorList>
            <consortium name="RefSeq"/>
        </authorList>
    </citation>
    <scope>IDENTIFICATION</scope>
    <source>
        <tissue evidence="6">Muscle</tissue>
    </source>
</reference>
<sequence>MSNIISAFIFGRRFHYDDPKRKYLDDRLTEFQEYIRQFNLKTFFPWMKPFLSILKAREFRKFQETTENLLSFIREETNNHKKRLDPSNACDYIDSFLIEMRNRQKINNMSSFSDDMLCGNVHAWFLGGSSTVRTGIEWCLLTMAAYPDVQKRVQNEIDSFIGRERLPSWDDHVHLPYTQAVLYECQRWKTITPLGLLRYTREDTTVQGYNIPKGTIVMNNIWAVHNDPRYWKNPSEFFPEHFLSQDGTTLVKPEYFIPFIIGKRSCPGEKLALVEMFLYFVSILQRFTVALPAGEKPNFDGIFELNWDAKFHHIRFLFR</sequence>
<dbReference type="InterPro" id="IPR002401">
    <property type="entry name" value="Cyt_P450_E_grp-I"/>
</dbReference>
<name>A0ABM1BZT9_LIMPO</name>
<keyword evidence="4" id="KW-0560">Oxidoreductase</keyword>
<dbReference type="PANTHER" id="PTHR24300">
    <property type="entry name" value="CYTOCHROME P450 508A4-RELATED"/>
    <property type="match status" value="1"/>
</dbReference>
<dbReference type="RefSeq" id="XP_013791750.2">
    <property type="nucleotide sequence ID" value="XM_013936296.2"/>
</dbReference>
<evidence type="ECO:0000313" key="5">
    <source>
        <dbReference type="Proteomes" id="UP000694941"/>
    </source>
</evidence>
<dbReference type="PANTHER" id="PTHR24300:SF375">
    <property type="entry name" value="CYTOCHROME P450 FAMILY"/>
    <property type="match status" value="1"/>
</dbReference>
<dbReference type="Gene3D" id="1.10.630.10">
    <property type="entry name" value="Cytochrome P450"/>
    <property type="match status" value="1"/>
</dbReference>
<dbReference type="PRINTS" id="PR00385">
    <property type="entry name" value="P450"/>
</dbReference>
<gene>
    <name evidence="6" type="primary">LOC106475619</name>
</gene>
<accession>A0ABM1BZT9</accession>
<comment type="similarity">
    <text evidence="1">Belongs to the cytochrome P450 family.</text>
</comment>
<evidence type="ECO:0000256" key="1">
    <source>
        <dbReference type="ARBA" id="ARBA00010617"/>
    </source>
</evidence>